<gene>
    <name evidence="1" type="ORF">GPECTOR_11g214</name>
</gene>
<reference evidence="2" key="1">
    <citation type="journal article" date="2016" name="Nat. Commun.">
        <title>The Gonium pectorale genome demonstrates co-option of cell cycle regulation during the evolution of multicellularity.</title>
        <authorList>
            <person name="Hanschen E.R."/>
            <person name="Marriage T.N."/>
            <person name="Ferris P.J."/>
            <person name="Hamaji T."/>
            <person name="Toyoda A."/>
            <person name="Fujiyama A."/>
            <person name="Neme R."/>
            <person name="Noguchi H."/>
            <person name="Minakuchi Y."/>
            <person name="Suzuki M."/>
            <person name="Kawai-Toyooka H."/>
            <person name="Smith D.R."/>
            <person name="Sparks H."/>
            <person name="Anderson J."/>
            <person name="Bakaric R."/>
            <person name="Luria V."/>
            <person name="Karger A."/>
            <person name="Kirschner M.W."/>
            <person name="Durand P.M."/>
            <person name="Michod R.E."/>
            <person name="Nozaki H."/>
            <person name="Olson B.J."/>
        </authorList>
    </citation>
    <scope>NUCLEOTIDE SEQUENCE [LARGE SCALE GENOMIC DNA]</scope>
    <source>
        <strain evidence="2">NIES-2863</strain>
    </source>
</reference>
<name>A0A150GPP0_GONPE</name>
<dbReference type="Proteomes" id="UP000075714">
    <property type="component" value="Unassembled WGS sequence"/>
</dbReference>
<comment type="caution">
    <text evidence="1">The sequence shown here is derived from an EMBL/GenBank/DDBJ whole genome shotgun (WGS) entry which is preliminary data.</text>
</comment>
<organism evidence="1 2">
    <name type="scientific">Gonium pectorale</name>
    <name type="common">Green alga</name>
    <dbReference type="NCBI Taxonomy" id="33097"/>
    <lineage>
        <taxon>Eukaryota</taxon>
        <taxon>Viridiplantae</taxon>
        <taxon>Chlorophyta</taxon>
        <taxon>core chlorophytes</taxon>
        <taxon>Chlorophyceae</taxon>
        <taxon>CS clade</taxon>
        <taxon>Chlamydomonadales</taxon>
        <taxon>Volvocaceae</taxon>
        <taxon>Gonium</taxon>
    </lineage>
</organism>
<dbReference type="AlphaFoldDB" id="A0A150GPP0"/>
<dbReference type="EMBL" id="LSYV01000012">
    <property type="protein sequence ID" value="KXZ51771.1"/>
    <property type="molecule type" value="Genomic_DNA"/>
</dbReference>
<keyword evidence="2" id="KW-1185">Reference proteome</keyword>
<accession>A0A150GPP0</accession>
<evidence type="ECO:0000313" key="2">
    <source>
        <dbReference type="Proteomes" id="UP000075714"/>
    </source>
</evidence>
<protein>
    <submittedName>
        <fullName evidence="1">Uncharacterized protein</fullName>
    </submittedName>
</protein>
<proteinExistence type="predicted"/>
<sequence>MHKSFGQRFDGVEAPIKSTVDKLVVQQDEFALAMGNVKSVLSVHDERIAALEKKAATGGDLFMNRDKLLVRVPIGTTCAAVKELVNEGFRTSMPDAYVQYSLSSRAPKAGAQGAAAGHAAAPGASPQGRGQKSIFDMYVLPGQRAKALNGAFRGPMGRSDVSVTDSLTKAGVERKEKRQPIYRLLRERGQKPSWEDGVEILYRNDEGRLVRLSEAVEKRLNDELKERG</sequence>
<evidence type="ECO:0000313" key="1">
    <source>
        <dbReference type="EMBL" id="KXZ51771.1"/>
    </source>
</evidence>